<dbReference type="SUPFAM" id="SSF49468">
    <property type="entry name" value="VHL"/>
    <property type="match status" value="1"/>
</dbReference>
<dbReference type="Pfam" id="PF01847">
    <property type="entry name" value="VHL"/>
    <property type="match status" value="1"/>
</dbReference>
<evidence type="ECO:0000313" key="3">
    <source>
        <dbReference type="EMBL" id="EYB81354.1"/>
    </source>
</evidence>
<proteinExistence type="inferred from homology"/>
<comment type="similarity">
    <text evidence="1">Belongs to the VHL family.</text>
</comment>
<dbReference type="Proteomes" id="UP000024635">
    <property type="component" value="Unassembled WGS sequence"/>
</dbReference>
<evidence type="ECO:0000256" key="1">
    <source>
        <dbReference type="ARBA" id="ARBA00010057"/>
    </source>
</evidence>
<name>A0A016RTQ0_9BILA</name>
<evidence type="ECO:0000259" key="2">
    <source>
        <dbReference type="Pfam" id="PF01847"/>
    </source>
</evidence>
<reference evidence="4" key="1">
    <citation type="journal article" date="2015" name="Nat. Genet.">
        <title>The genome and transcriptome of the zoonotic hookworm Ancylostoma ceylanicum identify infection-specific gene families.</title>
        <authorList>
            <person name="Schwarz E.M."/>
            <person name="Hu Y."/>
            <person name="Antoshechkin I."/>
            <person name="Miller M.M."/>
            <person name="Sternberg P.W."/>
            <person name="Aroian R.V."/>
        </authorList>
    </citation>
    <scope>NUCLEOTIDE SEQUENCE</scope>
    <source>
        <strain evidence="4">HY135</strain>
    </source>
</reference>
<evidence type="ECO:0000313" key="4">
    <source>
        <dbReference type="Proteomes" id="UP000024635"/>
    </source>
</evidence>
<dbReference type="InterPro" id="IPR022772">
    <property type="entry name" value="VHL_tumour_suppress_b/a_dom"/>
</dbReference>
<organism evidence="3 4">
    <name type="scientific">Ancylostoma ceylanicum</name>
    <dbReference type="NCBI Taxonomy" id="53326"/>
    <lineage>
        <taxon>Eukaryota</taxon>
        <taxon>Metazoa</taxon>
        <taxon>Ecdysozoa</taxon>
        <taxon>Nematoda</taxon>
        <taxon>Chromadorea</taxon>
        <taxon>Rhabditida</taxon>
        <taxon>Rhabditina</taxon>
        <taxon>Rhabditomorpha</taxon>
        <taxon>Strongyloidea</taxon>
        <taxon>Ancylostomatidae</taxon>
        <taxon>Ancylostomatinae</taxon>
        <taxon>Ancylostoma</taxon>
    </lineage>
</organism>
<dbReference type="InterPro" id="IPR024053">
    <property type="entry name" value="VHL_beta_dom"/>
</dbReference>
<feature type="domain" description="von Hippel-Lindau disease tumour suppressor beta" evidence="2">
    <location>
        <begin position="75"/>
        <end position="134"/>
    </location>
</feature>
<dbReference type="Gene3D" id="2.60.40.780">
    <property type="entry name" value="von Hippel-Lindau disease tumour suppressor, beta domain"/>
    <property type="match status" value="1"/>
</dbReference>
<sequence>MAPKRMVFDDPLLRDGGQYKVPALIEHRWISRGFPRMSGKIAQFAKLHRETAESLLRLIYRPFDFQCIAEAVKGQKEVYVRFFNLTGTDVDVIWINEEGRGIRYGQLKKSQYLDINTYEGHPWIFRESGVGDLLIGQPGRISVYFPKRENINVISRVCVLITFPLMSLRDWAVRAVANLVEIAPDALLTLPIPASQIKAIQNLLVHRLQYVSMFEPNPLVGRRLRATVRRYMNPSPALPAPRPMFGVFDDDHEHPEDFEENHEIH</sequence>
<dbReference type="EMBL" id="JARK01001722">
    <property type="protein sequence ID" value="EYB81354.1"/>
    <property type="molecule type" value="Genomic_DNA"/>
</dbReference>
<keyword evidence="4" id="KW-1185">Reference proteome</keyword>
<gene>
    <name evidence="3" type="primary">Acey_s0386.g440</name>
    <name evidence="3" type="synonym">Acey-vhl-1</name>
    <name evidence="3" type="ORF">Y032_0386g440</name>
</gene>
<dbReference type="AlphaFoldDB" id="A0A016RTQ0"/>
<comment type="caution">
    <text evidence="3">The sequence shown here is derived from an EMBL/GenBank/DDBJ whole genome shotgun (WGS) entry which is preliminary data.</text>
</comment>
<protein>
    <recommendedName>
        <fullName evidence="2">von Hippel-Lindau disease tumour suppressor beta domain-containing protein</fullName>
    </recommendedName>
</protein>
<dbReference type="InterPro" id="IPR037140">
    <property type="entry name" value="VHL_beta_dom_sf"/>
</dbReference>
<accession>A0A016RTQ0</accession>
<dbReference type="CDD" id="cd05468">
    <property type="entry name" value="pVHL"/>
    <property type="match status" value="1"/>
</dbReference>
<dbReference type="OrthoDB" id="413400at2759"/>
<dbReference type="InterPro" id="IPR036208">
    <property type="entry name" value="VHL_sf"/>
</dbReference>